<accession>A0ABZ2K135</accession>
<feature type="region of interest" description="Disordered" evidence="1">
    <location>
        <begin position="1"/>
        <end position="23"/>
    </location>
</feature>
<proteinExistence type="predicted"/>
<evidence type="ECO:0000313" key="2">
    <source>
        <dbReference type="EMBL" id="WXA92445.1"/>
    </source>
</evidence>
<protein>
    <submittedName>
        <fullName evidence="2">Uncharacterized protein</fullName>
    </submittedName>
</protein>
<organism evidence="2 3">
    <name type="scientific">Pendulispora brunnea</name>
    <dbReference type="NCBI Taxonomy" id="2905690"/>
    <lineage>
        <taxon>Bacteria</taxon>
        <taxon>Pseudomonadati</taxon>
        <taxon>Myxococcota</taxon>
        <taxon>Myxococcia</taxon>
        <taxon>Myxococcales</taxon>
        <taxon>Sorangiineae</taxon>
        <taxon>Pendulisporaceae</taxon>
        <taxon>Pendulispora</taxon>
    </lineage>
</organism>
<sequence>MSEMSVLEHLLDDDDDERSEEASAQLRVGYRNLSLTVNGVPVADPQRALMACRGKIRDVQVFVFGDRVEFFMMLRFDREADTLRVPPEILRVLTSEKESNDPT</sequence>
<gene>
    <name evidence="2" type="ORF">LZC95_39100</name>
</gene>
<keyword evidence="3" id="KW-1185">Reference proteome</keyword>
<evidence type="ECO:0000256" key="1">
    <source>
        <dbReference type="SAM" id="MobiDB-lite"/>
    </source>
</evidence>
<dbReference type="EMBL" id="CP089982">
    <property type="protein sequence ID" value="WXA92445.1"/>
    <property type="molecule type" value="Genomic_DNA"/>
</dbReference>
<dbReference type="RefSeq" id="WP_394843048.1">
    <property type="nucleotide sequence ID" value="NZ_CP089982.1"/>
</dbReference>
<reference evidence="2 3" key="1">
    <citation type="submission" date="2021-12" db="EMBL/GenBank/DDBJ databases">
        <title>Discovery of the Pendulisporaceae a myxobacterial family with distinct sporulation behavior and unique specialized metabolism.</title>
        <authorList>
            <person name="Garcia R."/>
            <person name="Popoff A."/>
            <person name="Bader C.D."/>
            <person name="Loehr J."/>
            <person name="Walesch S."/>
            <person name="Walt C."/>
            <person name="Boldt J."/>
            <person name="Bunk B."/>
            <person name="Haeckl F.J.F.P.J."/>
            <person name="Gunesch A.P."/>
            <person name="Birkelbach J."/>
            <person name="Nuebel U."/>
            <person name="Pietschmann T."/>
            <person name="Bach T."/>
            <person name="Mueller R."/>
        </authorList>
    </citation>
    <scope>NUCLEOTIDE SEQUENCE [LARGE SCALE GENOMIC DNA]</scope>
    <source>
        <strain evidence="2 3">MSr12523</strain>
    </source>
</reference>
<evidence type="ECO:0000313" key="3">
    <source>
        <dbReference type="Proteomes" id="UP001379533"/>
    </source>
</evidence>
<dbReference type="Proteomes" id="UP001379533">
    <property type="component" value="Chromosome"/>
</dbReference>
<name>A0ABZ2K135_9BACT</name>